<evidence type="ECO:0000313" key="2">
    <source>
        <dbReference type="Proteomes" id="UP000324222"/>
    </source>
</evidence>
<protein>
    <submittedName>
        <fullName evidence="1">Uncharacterized protein</fullName>
    </submittedName>
</protein>
<comment type="caution">
    <text evidence="1">The sequence shown here is derived from an EMBL/GenBank/DDBJ whole genome shotgun (WGS) entry which is preliminary data.</text>
</comment>
<accession>A0A5B7IPG3</accession>
<dbReference type="OrthoDB" id="6379435at2759"/>
<name>A0A5B7IPG3_PORTR</name>
<gene>
    <name evidence="1" type="ORF">E2C01_077334</name>
</gene>
<organism evidence="1 2">
    <name type="scientific">Portunus trituberculatus</name>
    <name type="common">Swimming crab</name>
    <name type="synonym">Neptunus trituberculatus</name>
    <dbReference type="NCBI Taxonomy" id="210409"/>
    <lineage>
        <taxon>Eukaryota</taxon>
        <taxon>Metazoa</taxon>
        <taxon>Ecdysozoa</taxon>
        <taxon>Arthropoda</taxon>
        <taxon>Crustacea</taxon>
        <taxon>Multicrustacea</taxon>
        <taxon>Malacostraca</taxon>
        <taxon>Eumalacostraca</taxon>
        <taxon>Eucarida</taxon>
        <taxon>Decapoda</taxon>
        <taxon>Pleocyemata</taxon>
        <taxon>Brachyura</taxon>
        <taxon>Eubrachyura</taxon>
        <taxon>Portunoidea</taxon>
        <taxon>Portunidae</taxon>
        <taxon>Portuninae</taxon>
        <taxon>Portunus</taxon>
    </lineage>
</organism>
<evidence type="ECO:0000313" key="1">
    <source>
        <dbReference type="EMBL" id="MPC82658.1"/>
    </source>
</evidence>
<sequence>MGGPSEISVARLDLPLEPEVVLAAQDEVLNALDVSRVGRIFEMELEKIFEEDNVVQNLEKVNLAALQSTAWPGETLSSKGGCVPNDLCLGMNGLSVARNTNPMAHTVGLSCWQDCAGLAWCCIDAQVTTDIHLRLSPHLSIYAA</sequence>
<dbReference type="Proteomes" id="UP000324222">
    <property type="component" value="Unassembled WGS sequence"/>
</dbReference>
<reference evidence="1 2" key="1">
    <citation type="submission" date="2019-05" db="EMBL/GenBank/DDBJ databases">
        <title>Another draft genome of Portunus trituberculatus and its Hox gene families provides insights of decapod evolution.</title>
        <authorList>
            <person name="Jeong J.-H."/>
            <person name="Song I."/>
            <person name="Kim S."/>
            <person name="Choi T."/>
            <person name="Kim D."/>
            <person name="Ryu S."/>
            <person name="Kim W."/>
        </authorList>
    </citation>
    <scope>NUCLEOTIDE SEQUENCE [LARGE SCALE GENOMIC DNA]</scope>
    <source>
        <tissue evidence="1">Muscle</tissue>
    </source>
</reference>
<keyword evidence="2" id="KW-1185">Reference proteome</keyword>
<dbReference type="AlphaFoldDB" id="A0A5B7IPG3"/>
<dbReference type="EMBL" id="VSRR010060387">
    <property type="protein sequence ID" value="MPC82658.1"/>
    <property type="molecule type" value="Genomic_DNA"/>
</dbReference>
<proteinExistence type="predicted"/>